<proteinExistence type="predicted"/>
<dbReference type="OrthoDB" id="9991317at2759"/>
<organism evidence="2 3">
    <name type="scientific">Seminavis robusta</name>
    <dbReference type="NCBI Taxonomy" id="568900"/>
    <lineage>
        <taxon>Eukaryota</taxon>
        <taxon>Sar</taxon>
        <taxon>Stramenopiles</taxon>
        <taxon>Ochrophyta</taxon>
        <taxon>Bacillariophyta</taxon>
        <taxon>Bacillariophyceae</taxon>
        <taxon>Bacillariophycidae</taxon>
        <taxon>Naviculales</taxon>
        <taxon>Naviculaceae</taxon>
        <taxon>Seminavis</taxon>
    </lineage>
</organism>
<sequence length="719" mass="81467">MKKSIASHLCFLFWIFLPCFASVADAQAATIGANGRVERGSPPTMVQEQMQQIFQKLQAATTPEEQEPLFRQVLQLDPDNPVVHFQLGMLKFGAASPFVRDQGMSHLEKSLDNSRGDSPAALPSAGGMRMAMMLGRYRWEIKDFLKAFYYLTLASRAAPIVPGPDGNQDTSKLCVDASLATMLHPYPNTTRQADQMYELYMKTAREFLQERKRTGSKTRWNERELEVVPGAAEDPYVHCILTLFHLSFYYRANVAEAARLHYQVATSVWPELKYTAPSVVPKLPTVPPHQNIHNKPCVTRKIKLGIASGFLSPGSSVSADFGGVMQRLDRDIFNITYLHFKNASGTPTDPFVYRHQKTHGDTVLTFARDPNEQFNSGAWPTTLYSDVESLDLDVLLYLDLTMSPFANRMAMARLAPVQANSHGHPVTSGIENVDYFISWGAAELDHETANTHYSEELILLDSNVPHQYYSPRMERGVSMMNGEYYADKTNRLFFRTFMVPAEVQIKKKGNFPPGMFDDKANHVRWYTCMQKPHKFMPELDPLLCDVLEEDENGVLIMHQPDTQKLVEGFERRLRAANCDMNRVYFLPALPHHMLLALYQVSTLILDSYPAGGCTTTREALELNKVVVTLPARLLGGRWSYAYYQILNDPILNKHVIASSHQDYVEKVGILGGDVNLRTEMEQRIAESLPNLYRQWDAVHSWERALLKISPVEKRDQCDA</sequence>
<accession>A0A9N8HRY4</accession>
<dbReference type="EMBL" id="CAICTM010001368">
    <property type="protein sequence ID" value="CAB9523047.1"/>
    <property type="molecule type" value="Genomic_DNA"/>
</dbReference>
<dbReference type="GO" id="GO:0016757">
    <property type="term" value="F:glycosyltransferase activity"/>
    <property type="evidence" value="ECO:0007669"/>
    <property type="project" value="UniProtKB-KW"/>
</dbReference>
<keyword evidence="1" id="KW-0732">Signal</keyword>
<dbReference type="GO" id="GO:0006493">
    <property type="term" value="P:protein O-linked glycosylation"/>
    <property type="evidence" value="ECO:0007669"/>
    <property type="project" value="TreeGrafter"/>
</dbReference>
<comment type="caution">
    <text evidence="2">The sequence shown here is derived from an EMBL/GenBank/DDBJ whole genome shotgun (WGS) entry which is preliminary data.</text>
</comment>
<feature type="signal peptide" evidence="1">
    <location>
        <begin position="1"/>
        <end position="26"/>
    </location>
</feature>
<evidence type="ECO:0000313" key="3">
    <source>
        <dbReference type="Proteomes" id="UP001153069"/>
    </source>
</evidence>
<dbReference type="Gene3D" id="3.40.50.2000">
    <property type="entry name" value="Glycogen Phosphorylase B"/>
    <property type="match status" value="1"/>
</dbReference>
<keyword evidence="2" id="KW-0328">Glycosyltransferase</keyword>
<keyword evidence="2" id="KW-0808">Transferase</keyword>
<dbReference type="AlphaFoldDB" id="A0A9N8HRY4"/>
<reference evidence="2" key="1">
    <citation type="submission" date="2020-06" db="EMBL/GenBank/DDBJ databases">
        <authorList>
            <consortium name="Plant Systems Biology data submission"/>
        </authorList>
    </citation>
    <scope>NUCLEOTIDE SEQUENCE</scope>
    <source>
        <strain evidence="2">D6</strain>
    </source>
</reference>
<dbReference type="PANTHER" id="PTHR44998">
    <property type="match status" value="1"/>
</dbReference>
<keyword evidence="3" id="KW-1185">Reference proteome</keyword>
<dbReference type="Gene3D" id="3.40.50.11380">
    <property type="match status" value="1"/>
</dbReference>
<protein>
    <submittedName>
        <fullName evidence="2">Inherit from COG: protein N-acetylglucosaminyltransferase activity</fullName>
    </submittedName>
</protein>
<dbReference type="PANTHER" id="PTHR44998:SF1">
    <property type="entry name" value="UDP-N-ACETYLGLUCOSAMINE--PEPTIDE N-ACETYLGLUCOSAMINYLTRANSFERASE 110 KDA SUBUNIT"/>
    <property type="match status" value="1"/>
</dbReference>
<feature type="chain" id="PRO_5040165394" evidence="1">
    <location>
        <begin position="27"/>
        <end position="719"/>
    </location>
</feature>
<evidence type="ECO:0000313" key="2">
    <source>
        <dbReference type="EMBL" id="CAB9523047.1"/>
    </source>
</evidence>
<evidence type="ECO:0000256" key="1">
    <source>
        <dbReference type="SAM" id="SignalP"/>
    </source>
</evidence>
<gene>
    <name evidence="2" type="ORF">SEMRO_1370_G267010.1</name>
</gene>
<name>A0A9N8HRY4_9STRA</name>
<dbReference type="Proteomes" id="UP001153069">
    <property type="component" value="Unassembled WGS sequence"/>
</dbReference>